<keyword evidence="2" id="KW-0812">Transmembrane</keyword>
<organism evidence="3 4">
    <name type="scientific">Candidatus Curtissbacteria bacterium GW2011_GWA1_41_11</name>
    <dbReference type="NCBI Taxonomy" id="1618409"/>
    <lineage>
        <taxon>Bacteria</taxon>
        <taxon>Candidatus Curtissiibacteriota</taxon>
    </lineage>
</organism>
<dbReference type="EMBL" id="LCAG01000019">
    <property type="protein sequence ID" value="KKR86204.1"/>
    <property type="molecule type" value="Genomic_DNA"/>
</dbReference>
<feature type="region of interest" description="Disordered" evidence="1">
    <location>
        <begin position="1"/>
        <end position="21"/>
    </location>
</feature>
<reference evidence="3 4" key="1">
    <citation type="journal article" date="2015" name="Nature">
        <title>rRNA introns, odd ribosomes, and small enigmatic genomes across a large radiation of phyla.</title>
        <authorList>
            <person name="Brown C.T."/>
            <person name="Hug L.A."/>
            <person name="Thomas B.C."/>
            <person name="Sharon I."/>
            <person name="Castelle C.J."/>
            <person name="Singh A."/>
            <person name="Wilkins M.J."/>
            <person name="Williams K.H."/>
            <person name="Banfield J.F."/>
        </authorList>
    </citation>
    <scope>NUCLEOTIDE SEQUENCE [LARGE SCALE GENOMIC DNA]</scope>
</reference>
<keyword evidence="2" id="KW-1133">Transmembrane helix</keyword>
<evidence type="ECO:0008006" key="5">
    <source>
        <dbReference type="Google" id="ProtNLM"/>
    </source>
</evidence>
<feature type="transmembrane region" description="Helical" evidence="2">
    <location>
        <begin position="203"/>
        <end position="221"/>
    </location>
</feature>
<accession>A0A0G0UB57</accession>
<protein>
    <recommendedName>
        <fullName evidence="5">YadA domain-containing structural protein</fullName>
    </recommendedName>
</protein>
<feature type="non-terminal residue" evidence="3">
    <location>
        <position position="953"/>
    </location>
</feature>
<dbReference type="AlphaFoldDB" id="A0A0G0UB57"/>
<dbReference type="Proteomes" id="UP000034854">
    <property type="component" value="Unassembled WGS sequence"/>
</dbReference>
<evidence type="ECO:0000313" key="3">
    <source>
        <dbReference type="EMBL" id="KKR86204.1"/>
    </source>
</evidence>
<evidence type="ECO:0000256" key="1">
    <source>
        <dbReference type="SAM" id="MobiDB-lite"/>
    </source>
</evidence>
<gene>
    <name evidence="3" type="ORF">UU34_C0019G0012</name>
</gene>
<comment type="caution">
    <text evidence="3">The sequence shown here is derived from an EMBL/GenBank/DDBJ whole genome shotgun (WGS) entry which is preliminary data.</text>
</comment>
<keyword evidence="2" id="KW-0472">Membrane</keyword>
<proteinExistence type="predicted"/>
<name>A0A0G0UB57_9BACT</name>
<evidence type="ECO:0000256" key="2">
    <source>
        <dbReference type="SAM" id="Phobius"/>
    </source>
</evidence>
<sequence length="953" mass="97746">MPNFKNTQKPETRNQKPEYAPDTLLSTEQIIEFAKKNGVDFGPGDAAERIRYFIKLGILPHAVRKSKKDENNQSISPPVGHFPGWTVDRLRLADKLYKKGASYPAIAQKIKKIEARENTTFKNAVNFDDQTAPVIPQESKPIANTRPAINLFPRMGLSEKEIERRFKQHEVKVRNLVEEELKLAVTKPTFTPSPNRFLQTARIFLLLTIVAGLSMAVFYAGSKLTRDQQKVKETAKETAQSAGTLGQVLAASSERHKLYIDADTEVSGLTTFVEDITAPNVVYNVSAGTGITVAGGQRPTVSLDTTAIVTDVNSLAGSLTIKGSGDAKVTTSGSTITIDTTAGLSSEADTLATVTGRGATTSTLVNLDGGIAVDTSNFTVSGTTGDVVTAGDLAINGDDLTSDGNLSIKATGYVRIGDTTQTPDIASGDDDLYIEGDLEFNGALVIGTNGSAGVGTNGQCLLSTGGGAPGWGNCASGASSPFQSISNIIDKYVTTDRLRLQYTSSSANSLQDVQIEITNTTAAAPIEADAVQLNLTGGSGITTDGVSGIYVNIEGADGTNNTVSGINVDFDPVGGSSGDSFIGIDIDGVSGTNAVETALRVGSGWDRDISFADSAVAFVLTASDGQLDVTDGTNTLFTIDDVGTSADVTVSGDLVISGGNINPSAALTIGDNGDTLTLDSSDWDINAAGDMTGIGAITADGAISFDPATTGDISFTVTSGDGSYFNILGLASGSGSALCIDGSNNVITCTTGAGGISGTGTAGQIAFFDTATSITSESSGFGWDATNNLLTITGTITQTYTNTTTTAANFSPHAVSSTLSGVFTTGTTNLYGLSSTAAASGVSTGGSQNTYGGYFAATGEATGAGTATAYGIYASAASADLNYGLYVGGGHTYVGTTLYGASLAECFDDGDTLAWNTGVFSCGTDADTIYTFSLGADTGSDTAIASGDLVDIV</sequence>
<evidence type="ECO:0000313" key="4">
    <source>
        <dbReference type="Proteomes" id="UP000034854"/>
    </source>
</evidence>